<name>A0A934K7R5_9BACT</name>
<keyword evidence="3 6" id="KW-0808">Transferase</keyword>
<dbReference type="InterPro" id="IPR000092">
    <property type="entry name" value="Polyprenyl_synt"/>
</dbReference>
<reference evidence="7" key="1">
    <citation type="submission" date="2020-10" db="EMBL/GenBank/DDBJ databases">
        <title>Ca. Dormibacterota MAGs.</title>
        <authorList>
            <person name="Montgomery K."/>
        </authorList>
    </citation>
    <scope>NUCLEOTIDE SEQUENCE [LARGE SCALE GENOMIC DNA]</scope>
    <source>
        <strain evidence="7">SC8812_S17_10</strain>
    </source>
</reference>
<comment type="cofactor">
    <cofactor evidence="1">
        <name>Mg(2+)</name>
        <dbReference type="ChEBI" id="CHEBI:18420"/>
    </cofactor>
</comment>
<dbReference type="Pfam" id="PF00348">
    <property type="entry name" value="polyprenyl_synt"/>
    <property type="match status" value="1"/>
</dbReference>
<gene>
    <name evidence="7" type="ORF">JF922_03840</name>
</gene>
<proteinExistence type="inferred from homology"/>
<comment type="caution">
    <text evidence="7">The sequence shown here is derived from an EMBL/GenBank/DDBJ whole genome shotgun (WGS) entry which is preliminary data.</text>
</comment>
<keyword evidence="5" id="KW-0460">Magnesium</keyword>
<dbReference type="Gene3D" id="1.10.600.10">
    <property type="entry name" value="Farnesyl Diphosphate Synthase"/>
    <property type="match status" value="1"/>
</dbReference>
<dbReference type="InterPro" id="IPR033749">
    <property type="entry name" value="Polyprenyl_synt_CS"/>
</dbReference>
<accession>A0A934K7R5</accession>
<dbReference type="SUPFAM" id="SSF48576">
    <property type="entry name" value="Terpenoid synthases"/>
    <property type="match status" value="1"/>
</dbReference>
<sequence>MERGIERVLEGFLAECRQEAVTIDPRLGNLVDELQATVGSGGKRLRPRLLLWGYRAGGSTVDEPVMRAAASLELLHTFALIQDDVMDQSATRRGRPASHVTLAAEASRDAARFGESAAILLGDLALIWADRLMVESGFSGARLAAGLAVYNALRTEVTLGQYLDVLLAHGDRPTEEGALQVDRYKTATYTVQRPIQLGLALAGAAVEAIDAVPAYAVPAGIAFQLRDDLLGAMGDPGRTGKPSGEDLLSQKPTWLWARTLRLAPQAAEMTDLEVLRRAVVESGAASDAESKIGELAAEALAAARRLPVPSELREELVAMTEQMVVRTS</sequence>
<organism evidence="7 8">
    <name type="scientific">Candidatus Nephthysia bennettiae</name>
    <dbReference type="NCBI Taxonomy" id="3127016"/>
    <lineage>
        <taxon>Bacteria</taxon>
        <taxon>Bacillati</taxon>
        <taxon>Candidatus Dormiibacterota</taxon>
        <taxon>Candidatus Dormibacteria</taxon>
        <taxon>Candidatus Dormibacterales</taxon>
        <taxon>Candidatus Dormibacteraceae</taxon>
        <taxon>Candidatus Nephthysia</taxon>
    </lineage>
</organism>
<protein>
    <submittedName>
        <fullName evidence="7">Polyprenyl synthetase family protein</fullName>
    </submittedName>
</protein>
<evidence type="ECO:0000313" key="8">
    <source>
        <dbReference type="Proteomes" id="UP000612893"/>
    </source>
</evidence>
<dbReference type="AlphaFoldDB" id="A0A934K7R5"/>
<evidence type="ECO:0000256" key="4">
    <source>
        <dbReference type="ARBA" id="ARBA00022723"/>
    </source>
</evidence>
<dbReference type="GO" id="GO:0046872">
    <property type="term" value="F:metal ion binding"/>
    <property type="evidence" value="ECO:0007669"/>
    <property type="project" value="UniProtKB-KW"/>
</dbReference>
<dbReference type="GO" id="GO:0008299">
    <property type="term" value="P:isoprenoid biosynthetic process"/>
    <property type="evidence" value="ECO:0007669"/>
    <property type="project" value="InterPro"/>
</dbReference>
<comment type="similarity">
    <text evidence="2 6">Belongs to the FPP/GGPP synthase family.</text>
</comment>
<dbReference type="RefSeq" id="WP_338199254.1">
    <property type="nucleotide sequence ID" value="NZ_JAEKNR010000044.1"/>
</dbReference>
<evidence type="ECO:0000256" key="5">
    <source>
        <dbReference type="ARBA" id="ARBA00022842"/>
    </source>
</evidence>
<dbReference type="Proteomes" id="UP000612893">
    <property type="component" value="Unassembled WGS sequence"/>
</dbReference>
<dbReference type="InterPro" id="IPR008949">
    <property type="entry name" value="Isoprenoid_synthase_dom_sf"/>
</dbReference>
<evidence type="ECO:0000256" key="3">
    <source>
        <dbReference type="ARBA" id="ARBA00022679"/>
    </source>
</evidence>
<dbReference type="SFLD" id="SFLDS00005">
    <property type="entry name" value="Isoprenoid_Synthase_Type_I"/>
    <property type="match status" value="1"/>
</dbReference>
<evidence type="ECO:0000256" key="1">
    <source>
        <dbReference type="ARBA" id="ARBA00001946"/>
    </source>
</evidence>
<dbReference type="PANTHER" id="PTHR12001:SF85">
    <property type="entry name" value="SHORT CHAIN ISOPRENYL DIPHOSPHATE SYNTHASE"/>
    <property type="match status" value="1"/>
</dbReference>
<evidence type="ECO:0000313" key="7">
    <source>
        <dbReference type="EMBL" id="MBJ7597203.1"/>
    </source>
</evidence>
<evidence type="ECO:0000256" key="2">
    <source>
        <dbReference type="ARBA" id="ARBA00006706"/>
    </source>
</evidence>
<dbReference type="PANTHER" id="PTHR12001">
    <property type="entry name" value="GERANYLGERANYL PYROPHOSPHATE SYNTHASE"/>
    <property type="match status" value="1"/>
</dbReference>
<dbReference type="PROSITE" id="PS00723">
    <property type="entry name" value="POLYPRENYL_SYNTHASE_1"/>
    <property type="match status" value="1"/>
</dbReference>
<keyword evidence="4" id="KW-0479">Metal-binding</keyword>
<dbReference type="EMBL" id="JAEKNR010000044">
    <property type="protein sequence ID" value="MBJ7597203.1"/>
    <property type="molecule type" value="Genomic_DNA"/>
</dbReference>
<keyword evidence="8" id="KW-1185">Reference proteome</keyword>
<evidence type="ECO:0000256" key="6">
    <source>
        <dbReference type="RuleBase" id="RU004466"/>
    </source>
</evidence>
<dbReference type="GO" id="GO:0004659">
    <property type="term" value="F:prenyltransferase activity"/>
    <property type="evidence" value="ECO:0007669"/>
    <property type="project" value="InterPro"/>
</dbReference>
<dbReference type="CDD" id="cd00685">
    <property type="entry name" value="Trans_IPPS_HT"/>
    <property type="match status" value="1"/>
</dbReference>